<reference evidence="5" key="1">
    <citation type="submission" date="2020-04" db="EMBL/GenBank/DDBJ databases">
        <authorList>
            <person name="Sombolestani A."/>
        </authorList>
    </citation>
    <scope>NUCLEOTIDE SEQUENCE</scope>
    <source>
        <strain evidence="5">R71697</strain>
    </source>
</reference>
<organism evidence="5 6">
    <name type="scientific">Gluconobacter japonicus</name>
    <dbReference type="NCBI Taxonomy" id="376620"/>
    <lineage>
        <taxon>Bacteria</taxon>
        <taxon>Pseudomonadati</taxon>
        <taxon>Pseudomonadota</taxon>
        <taxon>Alphaproteobacteria</taxon>
        <taxon>Acetobacterales</taxon>
        <taxon>Acetobacteraceae</taxon>
        <taxon>Gluconobacter</taxon>
    </lineage>
</organism>
<evidence type="ECO:0000313" key="5">
    <source>
        <dbReference type="EMBL" id="MBF0869604.1"/>
    </source>
</evidence>
<feature type="transmembrane region" description="Helical" evidence="2">
    <location>
        <begin position="191"/>
        <end position="209"/>
    </location>
</feature>
<dbReference type="GeneID" id="81473424"/>
<gene>
    <name evidence="5" type="ORF">HKD32_01855</name>
</gene>
<dbReference type="EMBL" id="JABCQN010000001">
    <property type="protein sequence ID" value="MBF0869604.1"/>
    <property type="molecule type" value="Genomic_DNA"/>
</dbReference>
<feature type="compositionally biased region" description="Low complexity" evidence="1">
    <location>
        <begin position="251"/>
        <end position="265"/>
    </location>
</feature>
<dbReference type="Proteomes" id="UP000661006">
    <property type="component" value="Unassembled WGS sequence"/>
</dbReference>
<dbReference type="PANTHER" id="PTHR30373:SF2">
    <property type="entry name" value="UPF0603 PROTEIN YGCG"/>
    <property type="match status" value="1"/>
</dbReference>
<keyword evidence="2" id="KW-1133">Transmembrane helix</keyword>
<protein>
    <submittedName>
        <fullName evidence="5">TPM domain-containing protein</fullName>
    </submittedName>
</protein>
<keyword evidence="2" id="KW-0812">Transmembrane</keyword>
<feature type="domain" description="TPM" evidence="4">
    <location>
        <begin position="43"/>
        <end position="165"/>
    </location>
</feature>
<dbReference type="Pfam" id="PF04536">
    <property type="entry name" value="TPM_phosphatase"/>
    <property type="match status" value="1"/>
</dbReference>
<keyword evidence="2" id="KW-0472">Membrane</keyword>
<proteinExistence type="predicted"/>
<evidence type="ECO:0000259" key="4">
    <source>
        <dbReference type="Pfam" id="PF04536"/>
    </source>
</evidence>
<feature type="region of interest" description="Disordered" evidence="1">
    <location>
        <begin position="251"/>
        <end position="280"/>
    </location>
</feature>
<dbReference type="PANTHER" id="PTHR30373">
    <property type="entry name" value="UPF0603 PROTEIN YGCG"/>
    <property type="match status" value="1"/>
</dbReference>
<accession>A0A9Q2FHJ4</accession>
<evidence type="ECO:0000256" key="2">
    <source>
        <dbReference type="SAM" id="Phobius"/>
    </source>
</evidence>
<comment type="caution">
    <text evidence="5">The sequence shown here is derived from an EMBL/GenBank/DDBJ whole genome shotgun (WGS) entry which is preliminary data.</text>
</comment>
<feature type="signal peptide" evidence="3">
    <location>
        <begin position="1"/>
        <end position="36"/>
    </location>
</feature>
<evidence type="ECO:0000256" key="3">
    <source>
        <dbReference type="SAM" id="SignalP"/>
    </source>
</evidence>
<dbReference type="AlphaFoldDB" id="A0A9Q2FHJ4"/>
<dbReference type="RefSeq" id="WP_194257406.1">
    <property type="nucleotide sequence ID" value="NZ_JABCQN010000001.1"/>
</dbReference>
<dbReference type="Gene3D" id="3.10.310.50">
    <property type="match status" value="1"/>
</dbReference>
<evidence type="ECO:0000313" key="6">
    <source>
        <dbReference type="Proteomes" id="UP000661006"/>
    </source>
</evidence>
<evidence type="ECO:0000256" key="1">
    <source>
        <dbReference type="SAM" id="MobiDB-lite"/>
    </source>
</evidence>
<feature type="chain" id="PRO_5040287222" evidence="3">
    <location>
        <begin position="37"/>
        <end position="280"/>
    </location>
</feature>
<reference evidence="5" key="2">
    <citation type="submission" date="2020-11" db="EMBL/GenBank/DDBJ databases">
        <title>Description of novel Gluconobacter species.</title>
        <authorList>
            <person name="Cleenwerck I."/>
            <person name="Cnockaert M."/>
            <person name="Borremans W."/>
            <person name="Wieme A.D."/>
            <person name="De Vuyst L."/>
            <person name="Vandamme P."/>
        </authorList>
    </citation>
    <scope>NUCLEOTIDE SEQUENCE</scope>
    <source>
        <strain evidence="5">R71697</strain>
    </source>
</reference>
<keyword evidence="3" id="KW-0732">Signal</keyword>
<feature type="compositionally biased region" description="Gly residues" evidence="1">
    <location>
        <begin position="266"/>
        <end position="280"/>
    </location>
</feature>
<dbReference type="InterPro" id="IPR007621">
    <property type="entry name" value="TPM_dom"/>
</dbReference>
<sequence>MQTVLTMTRPPLTRILHAVFCALALLCFSLAGTAGAAPLTQLVTDPHNVLSNAERDQLVDKLTTLRETLPSHPHILIDLPGHVEDIDQYANETFHASGIGQKGQDNGLLIVLDIPDTQSRIEVGYGFEGDLTDLQTHTILVAARPDLKAGHYAAALNGMVDTIGETLRKSDTTMQETAAPDEAVSFSSTDMLLGGGGLLLFLVGTVFAIRAQRRASRGEPLSRLDRFLISVPWDVLLNLLINILSAAARNNSRGSGNSGNRNSYRSGGGDSGGGGSKDKW</sequence>
<name>A0A9Q2FHJ4_GLUJA</name>